<evidence type="ECO:0000313" key="10">
    <source>
        <dbReference type="Proteomes" id="UP000186819"/>
    </source>
</evidence>
<gene>
    <name evidence="9" type="ORF">SAMN05421829_105236</name>
</gene>
<protein>
    <recommendedName>
        <fullName evidence="3">Glutamate dehydrogenase</fullName>
    </recommendedName>
</protein>
<evidence type="ECO:0000313" key="9">
    <source>
        <dbReference type="EMBL" id="SIQ61066.1"/>
    </source>
</evidence>
<feature type="domain" description="Glutamate/phenylalanine/leucine/valine/L-tryptophan dehydrogenase C-terminal" evidence="8">
    <location>
        <begin position="140"/>
        <end position="366"/>
    </location>
</feature>
<sequence length="370" mass="38856">MSDAFDFADDLGPAKIIHVHEPGIGLKAVLVIDNVAIGPAIGGVRMAPDVSTEECFRLARAMTYKNAAADLRHGGGKVVLYGDPRMPRPDKERLVRGLAGALRDIRDYIFGPDMGTDETCMAWVRDEIGRAVGLPRELGGIPLDQIGATGWGVAHAGEVAAAACGFELAGARVAIQGYGAVGRHSAHFLAQKGAVVVAAADSTGTLWEPHGIDLAALDVLKAEGRSVLDYPGGQKGGPDAVIDIECDIWIPAARPDVVHEDNVGRLRTRLVLQGANIPFTRAAEEYLHRKGVLCVPDFIANAGGVICGAVEYAGGSQAAAVAAIAEKVRENTRAVIKTASAQSILPREAAIALATARIRKAMSFGRWRPG</sequence>
<evidence type="ECO:0000256" key="1">
    <source>
        <dbReference type="ARBA" id="ARBA00006382"/>
    </source>
</evidence>
<dbReference type="SUPFAM" id="SSF53223">
    <property type="entry name" value="Aminoacid dehydrogenase-like, N-terminal domain"/>
    <property type="match status" value="1"/>
</dbReference>
<dbReference type="EMBL" id="FTMD01000005">
    <property type="protein sequence ID" value="SIQ61066.1"/>
    <property type="molecule type" value="Genomic_DNA"/>
</dbReference>
<dbReference type="GO" id="GO:0000166">
    <property type="term" value="F:nucleotide binding"/>
    <property type="evidence" value="ECO:0007669"/>
    <property type="project" value="UniProtKB-KW"/>
</dbReference>
<evidence type="ECO:0000256" key="4">
    <source>
        <dbReference type="PIRSR" id="PIRSR000185-1"/>
    </source>
</evidence>
<dbReference type="Proteomes" id="UP000186819">
    <property type="component" value="Unassembled WGS sequence"/>
</dbReference>
<dbReference type="InterPro" id="IPR006095">
    <property type="entry name" value="Glu/Leu/Phe/Val/Trp_DH"/>
</dbReference>
<dbReference type="SUPFAM" id="SSF51735">
    <property type="entry name" value="NAD(P)-binding Rossmann-fold domains"/>
    <property type="match status" value="1"/>
</dbReference>
<dbReference type="AlphaFoldDB" id="A0A1N6U6Y7"/>
<dbReference type="PROSITE" id="PS00074">
    <property type="entry name" value="GLFV_DEHYDROGENASE"/>
    <property type="match status" value="1"/>
</dbReference>
<dbReference type="InterPro" id="IPR046346">
    <property type="entry name" value="Aminoacid_DH-like_N_sf"/>
</dbReference>
<accession>A0A1N6U6Y7</accession>
<dbReference type="InterPro" id="IPR006097">
    <property type="entry name" value="Glu/Leu/Phe/Val/Trp_DH_dimer"/>
</dbReference>
<dbReference type="InterPro" id="IPR036291">
    <property type="entry name" value="NAD(P)-bd_dom_sf"/>
</dbReference>
<dbReference type="GO" id="GO:0004352">
    <property type="term" value="F:glutamate dehydrogenase (NAD+) activity"/>
    <property type="evidence" value="ECO:0007669"/>
    <property type="project" value="TreeGrafter"/>
</dbReference>
<dbReference type="OrthoDB" id="9803297at2"/>
<reference evidence="10" key="1">
    <citation type="submission" date="2017-01" db="EMBL/GenBank/DDBJ databases">
        <authorList>
            <person name="Varghese N."/>
            <person name="Submissions S."/>
        </authorList>
    </citation>
    <scope>NUCLEOTIDE SEQUENCE [LARGE SCALE GENOMIC DNA]</scope>
    <source>
        <strain evidence="10">ATCC 51758</strain>
    </source>
</reference>
<keyword evidence="5" id="KW-0547">Nucleotide-binding</keyword>
<feature type="binding site" evidence="5">
    <location>
        <position position="65"/>
    </location>
    <ligand>
        <name>substrate</name>
    </ligand>
</feature>
<organism evidence="9 10">
    <name type="scientific">Aromatoleum tolulyticum</name>
    <dbReference type="NCBI Taxonomy" id="34027"/>
    <lineage>
        <taxon>Bacteria</taxon>
        <taxon>Pseudomonadati</taxon>
        <taxon>Pseudomonadota</taxon>
        <taxon>Betaproteobacteria</taxon>
        <taxon>Rhodocyclales</taxon>
        <taxon>Rhodocyclaceae</taxon>
        <taxon>Aromatoleum</taxon>
    </lineage>
</organism>
<evidence type="ECO:0000256" key="5">
    <source>
        <dbReference type="PIRSR" id="PIRSR000185-2"/>
    </source>
</evidence>
<evidence type="ECO:0000256" key="7">
    <source>
        <dbReference type="RuleBase" id="RU004417"/>
    </source>
</evidence>
<dbReference type="Pfam" id="PF02812">
    <property type="entry name" value="ELFV_dehydrog_N"/>
    <property type="match status" value="1"/>
</dbReference>
<dbReference type="Gene3D" id="3.40.50.10860">
    <property type="entry name" value="Leucine Dehydrogenase, chain A, domain 1"/>
    <property type="match status" value="1"/>
</dbReference>
<dbReference type="Gene3D" id="3.40.50.720">
    <property type="entry name" value="NAD(P)-binding Rossmann-like Domain"/>
    <property type="match status" value="1"/>
</dbReference>
<dbReference type="Pfam" id="PF00208">
    <property type="entry name" value="ELFV_dehydrog"/>
    <property type="match status" value="1"/>
</dbReference>
<evidence type="ECO:0000256" key="2">
    <source>
        <dbReference type="ARBA" id="ARBA00023002"/>
    </source>
</evidence>
<dbReference type="PANTHER" id="PTHR11606">
    <property type="entry name" value="GLUTAMATE DEHYDROGENASE"/>
    <property type="match status" value="1"/>
</dbReference>
<dbReference type="InterPro" id="IPR006096">
    <property type="entry name" value="Glu/Leu/Phe/Val/Trp_DH_C"/>
</dbReference>
<dbReference type="InterPro" id="IPR033524">
    <property type="entry name" value="Glu/Leu/Phe/Val_DH_AS"/>
</dbReference>
<evidence type="ECO:0000256" key="6">
    <source>
        <dbReference type="PIRSR" id="PIRSR000185-3"/>
    </source>
</evidence>
<evidence type="ECO:0000259" key="8">
    <source>
        <dbReference type="SMART" id="SM00839"/>
    </source>
</evidence>
<dbReference type="PRINTS" id="PR00082">
    <property type="entry name" value="GLFDHDRGNASE"/>
</dbReference>
<name>A0A1N6U6Y7_9RHOO</name>
<feature type="binding site" evidence="5">
    <location>
        <position position="149"/>
    </location>
    <ligand>
        <name>NAD(+)</name>
        <dbReference type="ChEBI" id="CHEBI:57540"/>
    </ligand>
</feature>
<evidence type="ECO:0000256" key="3">
    <source>
        <dbReference type="PIRNR" id="PIRNR000185"/>
    </source>
</evidence>
<feature type="site" description="Important for catalysis" evidence="6">
    <location>
        <position position="113"/>
    </location>
</feature>
<keyword evidence="2 3" id="KW-0560">Oxidoreductase</keyword>
<dbReference type="PANTHER" id="PTHR11606:SF13">
    <property type="entry name" value="GLUTAMATE DEHYDROGENASE 1, MITOCHONDRIAL"/>
    <property type="match status" value="1"/>
</dbReference>
<keyword evidence="10" id="KW-1185">Reference proteome</keyword>
<feature type="active site" description="Proton donor" evidence="4">
    <location>
        <position position="77"/>
    </location>
</feature>
<dbReference type="PIRSF" id="PIRSF000185">
    <property type="entry name" value="Glu_DH"/>
    <property type="match status" value="1"/>
</dbReference>
<dbReference type="GO" id="GO:0006538">
    <property type="term" value="P:L-glutamate catabolic process"/>
    <property type="evidence" value="ECO:0007669"/>
    <property type="project" value="TreeGrafter"/>
</dbReference>
<dbReference type="RefSeq" id="WP_076601912.1">
    <property type="nucleotide sequence ID" value="NZ_FTMD01000005.1"/>
</dbReference>
<dbReference type="SMART" id="SM00839">
    <property type="entry name" value="ELFV_dehydrog"/>
    <property type="match status" value="1"/>
</dbReference>
<dbReference type="STRING" id="34027.SAMN05421829_105236"/>
<proteinExistence type="inferred from homology"/>
<comment type="similarity">
    <text evidence="1 3 7">Belongs to the Glu/Leu/Phe/Val dehydrogenases family.</text>
</comment>
<dbReference type="InterPro" id="IPR014362">
    <property type="entry name" value="Glu_DH"/>
</dbReference>
<keyword evidence="5" id="KW-0520">NAD</keyword>